<keyword evidence="4" id="KW-0418">Kinase</keyword>
<evidence type="ECO:0000259" key="3">
    <source>
        <dbReference type="Pfam" id="PF06580"/>
    </source>
</evidence>
<keyword evidence="4" id="KW-0808">Transferase</keyword>
<organism evidence="4 5">
    <name type="scientific">Pelomonas caseinilytica</name>
    <dbReference type="NCBI Taxonomy" id="2906763"/>
    <lineage>
        <taxon>Bacteria</taxon>
        <taxon>Pseudomonadati</taxon>
        <taxon>Pseudomonadota</taxon>
        <taxon>Betaproteobacteria</taxon>
        <taxon>Burkholderiales</taxon>
        <taxon>Sphaerotilaceae</taxon>
        <taxon>Roseateles</taxon>
    </lineage>
</organism>
<dbReference type="Proteomes" id="UP001201463">
    <property type="component" value="Unassembled WGS sequence"/>
</dbReference>
<dbReference type="InterPro" id="IPR036890">
    <property type="entry name" value="HATPase_C_sf"/>
</dbReference>
<dbReference type="EMBL" id="JAJTWT010000007">
    <property type="protein sequence ID" value="MCE4539171.1"/>
    <property type="molecule type" value="Genomic_DNA"/>
</dbReference>
<keyword evidence="5" id="KW-1185">Reference proteome</keyword>
<dbReference type="PANTHER" id="PTHR34220">
    <property type="entry name" value="SENSOR HISTIDINE KINASE YPDA"/>
    <property type="match status" value="1"/>
</dbReference>
<keyword evidence="1" id="KW-1133">Transmembrane helix</keyword>
<dbReference type="InterPro" id="IPR010559">
    <property type="entry name" value="Sig_transdc_His_kin_internal"/>
</dbReference>
<dbReference type="RefSeq" id="WP_233393688.1">
    <property type="nucleotide sequence ID" value="NZ_JAJTWT010000007.1"/>
</dbReference>
<feature type="domain" description="Histidine kinase/HSP90-like ATPase" evidence="2">
    <location>
        <begin position="267"/>
        <end position="353"/>
    </location>
</feature>
<dbReference type="SUPFAM" id="SSF55874">
    <property type="entry name" value="ATPase domain of HSP90 chaperone/DNA topoisomerase II/histidine kinase"/>
    <property type="match status" value="1"/>
</dbReference>
<keyword evidence="1" id="KW-0472">Membrane</keyword>
<dbReference type="GO" id="GO:0016301">
    <property type="term" value="F:kinase activity"/>
    <property type="evidence" value="ECO:0007669"/>
    <property type="project" value="UniProtKB-KW"/>
</dbReference>
<feature type="transmembrane region" description="Helical" evidence="1">
    <location>
        <begin position="127"/>
        <end position="147"/>
    </location>
</feature>
<sequence length="354" mass="39018">MRSLLSALQCRQWFYPGPLRVFTPQEMARAGMQPWPVAVDSYVAINLLALLPAMVWTRRDDGWLHPLLWWGLCGALAAAALVVARSLWRQPTRARLNAYCYGLAAAVVAACVLLVRHGQRDWVIRENAALVAGMTGVLSAWWMLTVFRVQQIEARLRELADQEAALRLSTRLAAAQIQPHFLFNTLASLQHWVDTQDRRAAPLLRDFTAYLRATLPMFERELQPLGDEMEMVRRYLAIMQARLGERLAFGIDMPAEAAPACLPPGALLTLVENAIAHGIEPQLRGGRIDITARCEPGRIMLTVRDDGASLAPGWTEGVGLANTRRRLAQACPGATLTLDDAAPGCTATLTLPTA</sequence>
<dbReference type="InterPro" id="IPR050640">
    <property type="entry name" value="Bact_2-comp_sensor_kinase"/>
</dbReference>
<dbReference type="Pfam" id="PF06580">
    <property type="entry name" value="His_kinase"/>
    <property type="match status" value="1"/>
</dbReference>
<evidence type="ECO:0000256" key="1">
    <source>
        <dbReference type="SAM" id="Phobius"/>
    </source>
</evidence>
<evidence type="ECO:0000259" key="2">
    <source>
        <dbReference type="Pfam" id="PF02518"/>
    </source>
</evidence>
<feature type="domain" description="Signal transduction histidine kinase internal region" evidence="3">
    <location>
        <begin position="172"/>
        <end position="247"/>
    </location>
</feature>
<feature type="transmembrane region" description="Helical" evidence="1">
    <location>
        <begin position="37"/>
        <end position="55"/>
    </location>
</feature>
<proteinExistence type="predicted"/>
<feature type="transmembrane region" description="Helical" evidence="1">
    <location>
        <begin position="67"/>
        <end position="84"/>
    </location>
</feature>
<name>A0ABS8XE23_9BURK</name>
<protein>
    <submittedName>
        <fullName evidence="4">Histidine kinase</fullName>
    </submittedName>
</protein>
<reference evidence="4 5" key="1">
    <citation type="submission" date="2021-12" db="EMBL/GenBank/DDBJ databases">
        <title>Genome seq of p7.</title>
        <authorList>
            <person name="Seo T."/>
        </authorList>
    </citation>
    <scope>NUCLEOTIDE SEQUENCE [LARGE SCALE GENOMIC DNA]</scope>
    <source>
        <strain evidence="4 5">P7</strain>
    </source>
</reference>
<accession>A0ABS8XE23</accession>
<dbReference type="InterPro" id="IPR003594">
    <property type="entry name" value="HATPase_dom"/>
</dbReference>
<gene>
    <name evidence="4" type="ORF">LXT12_18115</name>
</gene>
<dbReference type="Gene3D" id="3.30.565.10">
    <property type="entry name" value="Histidine kinase-like ATPase, C-terminal domain"/>
    <property type="match status" value="1"/>
</dbReference>
<comment type="caution">
    <text evidence="4">The sequence shown here is derived from an EMBL/GenBank/DDBJ whole genome shotgun (WGS) entry which is preliminary data.</text>
</comment>
<dbReference type="Pfam" id="PF02518">
    <property type="entry name" value="HATPase_c"/>
    <property type="match status" value="1"/>
</dbReference>
<keyword evidence="1" id="KW-0812">Transmembrane</keyword>
<evidence type="ECO:0000313" key="4">
    <source>
        <dbReference type="EMBL" id="MCE4539171.1"/>
    </source>
</evidence>
<evidence type="ECO:0000313" key="5">
    <source>
        <dbReference type="Proteomes" id="UP001201463"/>
    </source>
</evidence>
<feature type="transmembrane region" description="Helical" evidence="1">
    <location>
        <begin position="96"/>
        <end position="115"/>
    </location>
</feature>
<dbReference type="PANTHER" id="PTHR34220:SF9">
    <property type="entry name" value="SIGNAL TRANSDUCTION HISTIDINE KINASE INTERNAL REGION DOMAIN-CONTAINING PROTEIN"/>
    <property type="match status" value="1"/>
</dbReference>